<dbReference type="GO" id="GO:0005524">
    <property type="term" value="F:ATP binding"/>
    <property type="evidence" value="ECO:0007669"/>
    <property type="project" value="InterPro"/>
</dbReference>
<dbReference type="OrthoDB" id="5569250at2759"/>
<sequence length="789" mass="91109">MDGSAFRELDEYNSVIDGSTIRRLNSQLRKMASTPVETACALLTTASLMVTQAAEVEVLVFVENGSSRIRPGAQDSADKPDLVAFFAPRRKAEQLLTGRGTRRTFIPSSHHNLVSVVVTRPCTDKISHCKRYLLSLSSYNPASFLQFGLVVDGDGFVFVALGLDNFRTWPKVTWDHPTAIRKLCTCVQVIRKAALKDVPPVVPKLAEVVSARPWAVGMYTVRIGDELFRLLPIYSRAKEAKPFVALGIAEGKQDYRIFKYSWYTSEDEWRECELLKRLSDVPGVVHLDERLSIDSIEMNESKLFEDGVNVRTRCLLVLRTIGHPLCACESVLEFLEAMYDLLEVLRYLVQERNVLHRDVSWGNVLIRPAEFGSPRNSPKIIEKASDNGDRHISHTYRFVSDIFKEDERKIRVALTDFGHATDLNSCGEDELRVRAGTRMFMADDVLTPRFRGMPTFTLFDEQFHDRILGDHIDKYATQEESDNWDDFYRHNISLLKWNIEPKWDKKALLQDSFRHGAVHDAESVFYICLLFFNRMWPLNERVRKSDIRDLQEARGELFKVLVTRGFSLNSSRLRELPRQCFGAGERFDPFYGMLRTIHSYLEFPWYNASSTGRGERYEFHLHDFMQRLLLTEIKRLRKVGDPMYIEENPLPVRLPSEVAEHLRAMSHFTLQPNSIGEVDDRARHEKKRFRTRASLDLSRSKSPAGLPVPYTVKPRRPMDESNTGGSFDCRRDGSNLRNLSEQDGLVLPVDRPREMPQHLLNKFDDPTGRSWDIYWWKIRESLWFKGENL</sequence>
<gene>
    <name evidence="3" type="ORF">A7U60_g1318</name>
</gene>
<dbReference type="SUPFAM" id="SSF56112">
    <property type="entry name" value="Protein kinase-like (PK-like)"/>
    <property type="match status" value="1"/>
</dbReference>
<feature type="region of interest" description="Disordered" evidence="1">
    <location>
        <begin position="692"/>
        <end position="736"/>
    </location>
</feature>
<dbReference type="EMBL" id="LNZH02000088">
    <property type="protein sequence ID" value="OCB91440.1"/>
    <property type="molecule type" value="Genomic_DNA"/>
</dbReference>
<dbReference type="PROSITE" id="PS00109">
    <property type="entry name" value="PROTEIN_KINASE_TYR"/>
    <property type="match status" value="1"/>
</dbReference>
<name>A0A9Q5N9B2_SANBA</name>
<feature type="domain" description="Protein kinase" evidence="2">
    <location>
        <begin position="228"/>
        <end position="601"/>
    </location>
</feature>
<dbReference type="AlphaFoldDB" id="A0A9Q5N9B2"/>
<accession>A0A9Q5N9B2</accession>
<dbReference type="InterPro" id="IPR008266">
    <property type="entry name" value="Tyr_kinase_AS"/>
</dbReference>
<reference evidence="3" key="1">
    <citation type="submission" date="2016-06" db="EMBL/GenBank/DDBJ databases">
        <title>Draft Genome sequence of the fungus Inonotus baumii.</title>
        <authorList>
            <person name="Zhu H."/>
            <person name="Lin W."/>
        </authorList>
    </citation>
    <scope>NUCLEOTIDE SEQUENCE</scope>
    <source>
        <strain evidence="3">821</strain>
    </source>
</reference>
<evidence type="ECO:0000313" key="3">
    <source>
        <dbReference type="EMBL" id="OCB91440.1"/>
    </source>
</evidence>
<dbReference type="Proteomes" id="UP000757232">
    <property type="component" value="Unassembled WGS sequence"/>
</dbReference>
<dbReference type="Gene3D" id="1.10.510.10">
    <property type="entry name" value="Transferase(Phosphotransferase) domain 1"/>
    <property type="match status" value="1"/>
</dbReference>
<dbReference type="PROSITE" id="PS50011">
    <property type="entry name" value="PROTEIN_KINASE_DOM"/>
    <property type="match status" value="1"/>
</dbReference>
<keyword evidence="4" id="KW-1185">Reference proteome</keyword>
<dbReference type="InterPro" id="IPR000719">
    <property type="entry name" value="Prot_kinase_dom"/>
</dbReference>
<dbReference type="InterPro" id="IPR011009">
    <property type="entry name" value="Kinase-like_dom_sf"/>
</dbReference>
<dbReference type="GO" id="GO:0004672">
    <property type="term" value="F:protein kinase activity"/>
    <property type="evidence" value="ECO:0007669"/>
    <property type="project" value="InterPro"/>
</dbReference>
<evidence type="ECO:0000313" key="4">
    <source>
        <dbReference type="Proteomes" id="UP000757232"/>
    </source>
</evidence>
<protein>
    <recommendedName>
        <fullName evidence="2">Protein kinase domain-containing protein</fullName>
    </recommendedName>
</protein>
<evidence type="ECO:0000256" key="1">
    <source>
        <dbReference type="SAM" id="MobiDB-lite"/>
    </source>
</evidence>
<dbReference type="Pfam" id="PF17667">
    <property type="entry name" value="Pkinase_fungal"/>
    <property type="match status" value="1"/>
</dbReference>
<proteinExistence type="predicted"/>
<comment type="caution">
    <text evidence="3">The sequence shown here is derived from an EMBL/GenBank/DDBJ whole genome shotgun (WGS) entry which is preliminary data.</text>
</comment>
<evidence type="ECO:0000259" key="2">
    <source>
        <dbReference type="PROSITE" id="PS50011"/>
    </source>
</evidence>
<organism evidence="3 4">
    <name type="scientific">Sanghuangporus baumii</name>
    <name type="common">Phellinus baumii</name>
    <dbReference type="NCBI Taxonomy" id="108892"/>
    <lineage>
        <taxon>Eukaryota</taxon>
        <taxon>Fungi</taxon>
        <taxon>Dikarya</taxon>
        <taxon>Basidiomycota</taxon>
        <taxon>Agaricomycotina</taxon>
        <taxon>Agaricomycetes</taxon>
        <taxon>Hymenochaetales</taxon>
        <taxon>Hymenochaetaceae</taxon>
        <taxon>Sanghuangporus</taxon>
    </lineage>
</organism>
<dbReference type="InterPro" id="IPR040976">
    <property type="entry name" value="Pkinase_fungal"/>
</dbReference>